<accession>A0A8J4V2T3</accession>
<reference evidence="5" key="1">
    <citation type="submission" date="2020-01" db="EMBL/GenBank/DDBJ databases">
        <title>Development of genomics and gene disruption for Polysphondylium violaceum indicates a role for the polyketide synthase stlB in stalk morphogenesis.</title>
        <authorList>
            <person name="Narita B."/>
            <person name="Kawabe Y."/>
            <person name="Kin K."/>
            <person name="Saito T."/>
            <person name="Gibbs R."/>
            <person name="Kuspa A."/>
            <person name="Muzny D."/>
            <person name="Queller D."/>
            <person name="Richards S."/>
            <person name="Strassman J."/>
            <person name="Sucgang R."/>
            <person name="Worley K."/>
            <person name="Schaap P."/>
        </authorList>
    </citation>
    <scope>NUCLEOTIDE SEQUENCE</scope>
    <source>
        <strain evidence="5">QSvi11</strain>
    </source>
</reference>
<evidence type="ECO:0000313" key="6">
    <source>
        <dbReference type="Proteomes" id="UP000695562"/>
    </source>
</evidence>
<keyword evidence="1" id="KW-0479">Metal-binding</keyword>
<gene>
    <name evidence="5" type="ORF">CYY_006776</name>
</gene>
<evidence type="ECO:0000256" key="3">
    <source>
        <dbReference type="ARBA" id="ARBA00022837"/>
    </source>
</evidence>
<dbReference type="AlphaFoldDB" id="A0A8J4V2T3"/>
<feature type="domain" description="EF-hand" evidence="4">
    <location>
        <begin position="38"/>
        <end position="73"/>
    </location>
</feature>
<dbReference type="PANTHER" id="PTHR10356">
    <property type="entry name" value="ALLOGRAFT INFLAMMATORY FACTOR-1"/>
    <property type="match status" value="1"/>
</dbReference>
<dbReference type="InterPro" id="IPR049025">
    <property type="entry name" value="AIF-1_EF_pair"/>
</dbReference>
<feature type="domain" description="EF-hand" evidence="4">
    <location>
        <begin position="74"/>
        <end position="109"/>
    </location>
</feature>
<protein>
    <recommendedName>
        <fullName evidence="4">EF-hand domain-containing protein</fullName>
    </recommendedName>
</protein>
<dbReference type="CDD" id="cd00051">
    <property type="entry name" value="EFh"/>
    <property type="match status" value="1"/>
</dbReference>
<sequence>MASTKNYQGGKAFGALKKQQEATLDQICDEFRAELDEATISKYKAQFISYDVNNSGDIDLYELQLMMEKIGQTKTHLELKKMIQEVDSTGTGTINFRDFLIMMTGKKSSILQKILMFEEMAKKPETPKGLPPKRSIADLP</sequence>
<dbReference type="PANTHER" id="PTHR10356:SF0">
    <property type="entry name" value="CALCIUM-BINDING PROTEIN B"/>
    <property type="match status" value="1"/>
</dbReference>
<dbReference type="GO" id="GO:0032587">
    <property type="term" value="C:ruffle membrane"/>
    <property type="evidence" value="ECO:0007669"/>
    <property type="project" value="TreeGrafter"/>
</dbReference>
<dbReference type="PROSITE" id="PS00018">
    <property type="entry name" value="EF_HAND_1"/>
    <property type="match status" value="1"/>
</dbReference>
<dbReference type="SMART" id="SM00054">
    <property type="entry name" value="EFh"/>
    <property type="match status" value="2"/>
</dbReference>
<dbReference type="GO" id="GO:0005884">
    <property type="term" value="C:actin filament"/>
    <property type="evidence" value="ECO:0007669"/>
    <property type="project" value="TreeGrafter"/>
</dbReference>
<evidence type="ECO:0000313" key="5">
    <source>
        <dbReference type="EMBL" id="KAF2071897.1"/>
    </source>
</evidence>
<evidence type="ECO:0000259" key="4">
    <source>
        <dbReference type="PROSITE" id="PS50222"/>
    </source>
</evidence>
<dbReference type="PROSITE" id="PS50222">
    <property type="entry name" value="EF_HAND_2"/>
    <property type="match status" value="2"/>
</dbReference>
<name>A0A8J4V2T3_9MYCE</name>
<keyword evidence="6" id="KW-1185">Reference proteome</keyword>
<dbReference type="InterPro" id="IPR018247">
    <property type="entry name" value="EF_Hand_1_Ca_BS"/>
</dbReference>
<dbReference type="InterPro" id="IPR011992">
    <property type="entry name" value="EF-hand-dom_pair"/>
</dbReference>
<evidence type="ECO:0000256" key="1">
    <source>
        <dbReference type="ARBA" id="ARBA00022723"/>
    </source>
</evidence>
<dbReference type="Gene3D" id="1.10.238.10">
    <property type="entry name" value="EF-hand"/>
    <property type="match status" value="1"/>
</dbReference>
<keyword evidence="3" id="KW-0106">Calcium</keyword>
<comment type="caution">
    <text evidence="5">The sequence shown here is derived from an EMBL/GenBank/DDBJ whole genome shotgun (WGS) entry which is preliminary data.</text>
</comment>
<dbReference type="GO" id="GO:0005509">
    <property type="term" value="F:calcium ion binding"/>
    <property type="evidence" value="ECO:0007669"/>
    <property type="project" value="InterPro"/>
</dbReference>
<evidence type="ECO:0000256" key="2">
    <source>
        <dbReference type="ARBA" id="ARBA00022737"/>
    </source>
</evidence>
<dbReference type="FunFam" id="1.10.238.10:FF:000178">
    <property type="entry name" value="Calmodulin-2 A"/>
    <property type="match status" value="1"/>
</dbReference>
<dbReference type="Pfam" id="PF21008">
    <property type="entry name" value="AIF-1"/>
    <property type="match status" value="1"/>
</dbReference>
<dbReference type="SUPFAM" id="SSF47473">
    <property type="entry name" value="EF-hand"/>
    <property type="match status" value="1"/>
</dbReference>
<dbReference type="Proteomes" id="UP000695562">
    <property type="component" value="Unassembled WGS sequence"/>
</dbReference>
<dbReference type="InterPro" id="IPR002048">
    <property type="entry name" value="EF_hand_dom"/>
</dbReference>
<keyword evidence="2" id="KW-0677">Repeat</keyword>
<dbReference type="EMBL" id="AJWJ01000328">
    <property type="protein sequence ID" value="KAF2071897.1"/>
    <property type="molecule type" value="Genomic_DNA"/>
</dbReference>
<organism evidence="5 6">
    <name type="scientific">Polysphondylium violaceum</name>
    <dbReference type="NCBI Taxonomy" id="133409"/>
    <lineage>
        <taxon>Eukaryota</taxon>
        <taxon>Amoebozoa</taxon>
        <taxon>Evosea</taxon>
        <taxon>Eumycetozoa</taxon>
        <taxon>Dictyostelia</taxon>
        <taxon>Dictyosteliales</taxon>
        <taxon>Dictyosteliaceae</taxon>
        <taxon>Polysphondylium</taxon>
    </lineage>
</organism>
<dbReference type="InterPro" id="IPR042433">
    <property type="entry name" value="AIF1/AIF1L"/>
</dbReference>
<dbReference type="OrthoDB" id="13376at2759"/>
<dbReference type="GO" id="GO:0051017">
    <property type="term" value="P:actin filament bundle assembly"/>
    <property type="evidence" value="ECO:0007669"/>
    <property type="project" value="TreeGrafter"/>
</dbReference>
<proteinExistence type="predicted"/>
<dbReference type="GO" id="GO:0097178">
    <property type="term" value="P:ruffle assembly"/>
    <property type="evidence" value="ECO:0007669"/>
    <property type="project" value="TreeGrafter"/>
</dbReference>
<dbReference type="GO" id="GO:0051015">
    <property type="term" value="F:actin filament binding"/>
    <property type="evidence" value="ECO:0007669"/>
    <property type="project" value="TreeGrafter"/>
</dbReference>